<feature type="compositionally biased region" description="Polar residues" evidence="1">
    <location>
        <begin position="90"/>
        <end position="104"/>
    </location>
</feature>
<feature type="compositionally biased region" description="Polar residues" evidence="1">
    <location>
        <begin position="28"/>
        <end position="52"/>
    </location>
</feature>
<reference evidence="2" key="1">
    <citation type="submission" date="2021-02" db="EMBL/GenBank/DDBJ databases">
        <authorList>
            <person name="Nowell W R."/>
        </authorList>
    </citation>
    <scope>NUCLEOTIDE SEQUENCE</scope>
</reference>
<feature type="region of interest" description="Disordered" evidence="1">
    <location>
        <begin position="28"/>
        <end position="122"/>
    </location>
</feature>
<evidence type="ECO:0000313" key="3">
    <source>
        <dbReference type="Proteomes" id="UP000681967"/>
    </source>
</evidence>
<dbReference type="EMBL" id="CAJOBH010243198">
    <property type="protein sequence ID" value="CAF5116369.1"/>
    <property type="molecule type" value="Genomic_DNA"/>
</dbReference>
<dbReference type="AlphaFoldDB" id="A0A8S3FBZ7"/>
<accession>A0A8S3FBZ7</accession>
<gene>
    <name evidence="2" type="ORF">BYL167_LOCUS66424</name>
</gene>
<name>A0A8S3FBZ7_9BILA</name>
<feature type="compositionally biased region" description="Low complexity" evidence="1">
    <location>
        <begin position="62"/>
        <end position="75"/>
    </location>
</feature>
<protein>
    <submittedName>
        <fullName evidence="2">Uncharacterized protein</fullName>
    </submittedName>
</protein>
<feature type="non-terminal residue" evidence="2">
    <location>
        <position position="1"/>
    </location>
</feature>
<sequence length="122" mass="13145">QREHFLNSLRQQQEQTIERERAAVASINKVSKSLTSNGLKTEQTSPKTNSEETPGISPKLGTSPGSQSTTSSSSESSKKVKHVKREKESPSLTVPSATTANTETILKEESNVELAPSFSTTA</sequence>
<evidence type="ECO:0000313" key="2">
    <source>
        <dbReference type="EMBL" id="CAF5116369.1"/>
    </source>
</evidence>
<proteinExistence type="predicted"/>
<comment type="caution">
    <text evidence="2">The sequence shown here is derived from an EMBL/GenBank/DDBJ whole genome shotgun (WGS) entry which is preliminary data.</text>
</comment>
<dbReference type="Proteomes" id="UP000681967">
    <property type="component" value="Unassembled WGS sequence"/>
</dbReference>
<organism evidence="2 3">
    <name type="scientific">Rotaria magnacalcarata</name>
    <dbReference type="NCBI Taxonomy" id="392030"/>
    <lineage>
        <taxon>Eukaryota</taxon>
        <taxon>Metazoa</taxon>
        <taxon>Spiralia</taxon>
        <taxon>Gnathifera</taxon>
        <taxon>Rotifera</taxon>
        <taxon>Eurotatoria</taxon>
        <taxon>Bdelloidea</taxon>
        <taxon>Philodinida</taxon>
        <taxon>Philodinidae</taxon>
        <taxon>Rotaria</taxon>
    </lineage>
</organism>
<evidence type="ECO:0000256" key="1">
    <source>
        <dbReference type="SAM" id="MobiDB-lite"/>
    </source>
</evidence>